<organism evidence="2 3">
    <name type="scientific">Brucella anthropi (strain ATCC 49188 / DSM 6882 / CCUG 24695 / JCM 21032 / LMG 3331 / NBRC 15819 / NCTC 12168 / Alc 37)</name>
    <name type="common">Ochrobactrum anthropi</name>
    <dbReference type="NCBI Taxonomy" id="439375"/>
    <lineage>
        <taxon>Bacteria</taxon>
        <taxon>Pseudomonadati</taxon>
        <taxon>Pseudomonadota</taxon>
        <taxon>Alphaproteobacteria</taxon>
        <taxon>Hyphomicrobiales</taxon>
        <taxon>Brucellaceae</taxon>
        <taxon>Brucella/Ochrobactrum group</taxon>
        <taxon>Brucella</taxon>
    </lineage>
</organism>
<accession>A6X7J1</accession>
<evidence type="ECO:0000256" key="1">
    <source>
        <dbReference type="SAM" id="Phobius"/>
    </source>
</evidence>
<dbReference type="AlphaFoldDB" id="A6X7J1"/>
<keyword evidence="3" id="KW-1185">Reference proteome</keyword>
<gene>
    <name evidence="2" type="ordered locus">Oant_4505</name>
</gene>
<keyword evidence="1" id="KW-1133">Transmembrane helix</keyword>
<keyword evidence="2" id="KW-0614">Plasmid</keyword>
<dbReference type="Proteomes" id="UP000002301">
    <property type="component" value="Plasmid pOANT01"/>
</dbReference>
<feature type="transmembrane region" description="Helical" evidence="1">
    <location>
        <begin position="49"/>
        <end position="74"/>
    </location>
</feature>
<protein>
    <submittedName>
        <fullName evidence="2">Uncharacterized protein</fullName>
    </submittedName>
</protein>
<dbReference type="EMBL" id="CP000760">
    <property type="protein sequence ID" value="ABS17195.1"/>
    <property type="molecule type" value="Genomic_DNA"/>
</dbReference>
<evidence type="ECO:0000313" key="2">
    <source>
        <dbReference type="EMBL" id="ABS17195.1"/>
    </source>
</evidence>
<proteinExistence type="predicted"/>
<dbReference type="HOGENOM" id="CLU_1487605_0_0_5"/>
<keyword evidence="1" id="KW-0472">Membrane</keyword>
<geneLocation type="plasmid" evidence="2 3">
    <name>pOANT01</name>
</geneLocation>
<name>A6X7J1_BRUA4</name>
<evidence type="ECO:0000313" key="3">
    <source>
        <dbReference type="Proteomes" id="UP000002301"/>
    </source>
</evidence>
<reference evidence="2 3" key="1">
    <citation type="journal article" date="2011" name="J. Bacteriol.">
        <title>Genome of Ochrobactrum anthropi ATCC 49188 T, a versatile opportunistic pathogen and symbiont of several eukaryotic hosts.</title>
        <authorList>
            <person name="Chain P.S."/>
            <person name="Lang D.M."/>
            <person name="Comerci D.J."/>
            <person name="Malfatti S.A."/>
            <person name="Vergez L.M."/>
            <person name="Shin M."/>
            <person name="Ugalde R.A."/>
            <person name="Garcia E."/>
            <person name="Tolmasky M.E."/>
        </authorList>
    </citation>
    <scope>NUCLEOTIDE SEQUENCE [LARGE SCALE GENOMIC DNA]</scope>
    <source>
        <strain evidence="3">ATCC 49188 / DSM 6882 / CCUG 24695 / JCM 21032 / LMG 3331 / NBRC 15819 / NCTC 12168 / Alc 37</strain>
    </source>
</reference>
<sequence>MINTGESCSKPYSNNLAMPLIFMMAWRGNEMMEDNTMTGERIQKIADSVILRAVARVSMAMALPLASLVVYFGLNWLDSRFEKQDTASQNAIAFQVSRIDRIEKTATTAIDQSTKVNDRLTIVETKQATADATAAKFQNDALTRLDRIQDSMVGISNAVAALTATMQAREDYERRKSTSPP</sequence>
<keyword evidence="1" id="KW-0812">Transmembrane</keyword>
<dbReference type="KEGG" id="oan:Oant_4505"/>